<dbReference type="AlphaFoldDB" id="A0AAJ7VA25"/>
<evidence type="ECO:0000313" key="2">
    <source>
        <dbReference type="Proteomes" id="UP000694890"/>
    </source>
</evidence>
<name>A0AAJ7VA25_LATCA</name>
<feature type="region of interest" description="Disordered" evidence="1">
    <location>
        <begin position="174"/>
        <end position="202"/>
    </location>
</feature>
<dbReference type="Proteomes" id="UP000694890">
    <property type="component" value="Linkage group LG23"/>
</dbReference>
<sequence length="361" mass="36381">MYGGMGGLPYGGQTLGMGAEKSNTKYGIGGLQFGGQPLSTGTNGAGKYGYGGGQYGPAGNGKSSGKYGGLGASIGGDPAAGKYGPGGFPSGGQLFGLGSNGNMAGKYGYGRLPYEAQAAGLSPEATSAGKYGLAGSPYQPEPLGLGNNGKLTSKYGGGEVPYAPQALGFGGEAKSAGKYDQGAHQSQPLESASEGTAGLPYESLPLEPDSAGKSYVKGELPSPAIAVEGEGMSVDRYENVGYINGQVQPEVVAFPAAPTPSPTLAYPSVPSYLPVESSFTPKVVLGAGVEGLPDPAAGTASLSLDSAPATETNGAVQVPEQSDALLQQQLPRQIHIQQQFKLHFHPQGKSQRGKSTARQII</sequence>
<dbReference type="KEGG" id="lcf:108890428"/>
<protein>
    <submittedName>
        <fullName evidence="3">Calymmin</fullName>
    </submittedName>
</protein>
<dbReference type="GeneID" id="108890428"/>
<evidence type="ECO:0000256" key="1">
    <source>
        <dbReference type="SAM" id="MobiDB-lite"/>
    </source>
</evidence>
<dbReference type="CTD" id="30208"/>
<feature type="compositionally biased region" description="Polar residues" evidence="1">
    <location>
        <begin position="183"/>
        <end position="194"/>
    </location>
</feature>
<gene>
    <name evidence="3" type="primary">cmn</name>
</gene>
<dbReference type="RefSeq" id="XP_018542813.2">
    <property type="nucleotide sequence ID" value="XM_018687297.2"/>
</dbReference>
<proteinExistence type="predicted"/>
<organism evidence="2 3">
    <name type="scientific">Lates calcarifer</name>
    <name type="common">Barramundi</name>
    <name type="synonym">Holocentrus calcarifer</name>
    <dbReference type="NCBI Taxonomy" id="8187"/>
    <lineage>
        <taxon>Eukaryota</taxon>
        <taxon>Metazoa</taxon>
        <taxon>Chordata</taxon>
        <taxon>Craniata</taxon>
        <taxon>Vertebrata</taxon>
        <taxon>Euteleostomi</taxon>
        <taxon>Actinopterygii</taxon>
        <taxon>Neopterygii</taxon>
        <taxon>Teleostei</taxon>
        <taxon>Neoteleostei</taxon>
        <taxon>Acanthomorphata</taxon>
        <taxon>Carangaria</taxon>
        <taxon>Carangaria incertae sedis</taxon>
        <taxon>Centropomidae</taxon>
        <taxon>Lates</taxon>
    </lineage>
</organism>
<evidence type="ECO:0000313" key="3">
    <source>
        <dbReference type="RefSeq" id="XP_018542813.2"/>
    </source>
</evidence>
<accession>A0AAJ7VA25</accession>
<reference evidence="3" key="1">
    <citation type="submission" date="2025-08" db="UniProtKB">
        <authorList>
            <consortium name="RefSeq"/>
        </authorList>
    </citation>
    <scope>IDENTIFICATION</scope>
    <source>
        <tissue evidence="3">Brain</tissue>
    </source>
</reference>